<accession>A0A6C0FFT7</accession>
<feature type="transmembrane region" description="Helical" evidence="1">
    <location>
        <begin position="105"/>
        <end position="125"/>
    </location>
</feature>
<dbReference type="AlphaFoldDB" id="A0A6C0FFT7"/>
<proteinExistence type="predicted"/>
<evidence type="ECO:0000256" key="1">
    <source>
        <dbReference type="SAM" id="Phobius"/>
    </source>
</evidence>
<dbReference type="EMBL" id="MN738822">
    <property type="protein sequence ID" value="QHT37925.1"/>
    <property type="molecule type" value="Genomic_DNA"/>
</dbReference>
<evidence type="ECO:0000313" key="2">
    <source>
        <dbReference type="EMBL" id="QHT37925.1"/>
    </source>
</evidence>
<sequence>MEVLQEASGITKKTFLSHVFSMTEESNAEVLNVIQYSSLGVLPIIVLNKSIQRFIPEADPDSSSIELLAEIFIQLVIMFVGIIIIHRVITYIPTYSGFKYENLNLTNVILAFLVIVLSIQTKLGLKVNILLDRAMELWNGPTLEKKEGMKNKMKVSKPVSQHSPSQADYLDNSSMQNGLFPPAPVATTRQHSVMESYDNMMHTGGNGPVEMDPGPMAANGLLGGAFGSSF</sequence>
<protein>
    <submittedName>
        <fullName evidence="2">Uncharacterized protein</fullName>
    </submittedName>
</protein>
<feature type="transmembrane region" description="Helical" evidence="1">
    <location>
        <begin position="67"/>
        <end position="85"/>
    </location>
</feature>
<keyword evidence="1" id="KW-0812">Transmembrane</keyword>
<keyword evidence="1" id="KW-1133">Transmembrane helix</keyword>
<reference evidence="2" key="1">
    <citation type="journal article" date="2020" name="Nature">
        <title>Giant virus diversity and host interactions through global metagenomics.</title>
        <authorList>
            <person name="Schulz F."/>
            <person name="Roux S."/>
            <person name="Paez-Espino D."/>
            <person name="Jungbluth S."/>
            <person name="Walsh D.A."/>
            <person name="Denef V.J."/>
            <person name="McMahon K.D."/>
            <person name="Konstantinidis K.T."/>
            <person name="Eloe-Fadrosh E.A."/>
            <person name="Kyrpides N.C."/>
            <person name="Woyke T."/>
        </authorList>
    </citation>
    <scope>NUCLEOTIDE SEQUENCE</scope>
    <source>
        <strain evidence="2">GVMAG-S-ERX556049-19</strain>
    </source>
</reference>
<keyword evidence="1" id="KW-0472">Membrane</keyword>
<name>A0A6C0FFT7_9ZZZZ</name>
<organism evidence="2">
    <name type="scientific">viral metagenome</name>
    <dbReference type="NCBI Taxonomy" id="1070528"/>
    <lineage>
        <taxon>unclassified sequences</taxon>
        <taxon>metagenomes</taxon>
        <taxon>organismal metagenomes</taxon>
    </lineage>
</organism>